<organism evidence="9 10">
    <name type="scientific">Porcincola intestinalis</name>
    <dbReference type="NCBI Taxonomy" id="2606632"/>
    <lineage>
        <taxon>Bacteria</taxon>
        <taxon>Bacillati</taxon>
        <taxon>Bacillota</taxon>
        <taxon>Clostridia</taxon>
        <taxon>Lachnospirales</taxon>
        <taxon>Lachnospiraceae</taxon>
        <taxon>Porcincola</taxon>
    </lineage>
</organism>
<dbReference type="PANTHER" id="PTHR20855:SF3">
    <property type="entry name" value="LD03007P"/>
    <property type="match status" value="1"/>
</dbReference>
<keyword evidence="6 8" id="KW-0472">Membrane</keyword>
<evidence type="ECO:0000256" key="3">
    <source>
        <dbReference type="ARBA" id="ARBA00022475"/>
    </source>
</evidence>
<evidence type="ECO:0000256" key="8">
    <source>
        <dbReference type="SAM" id="Phobius"/>
    </source>
</evidence>
<accession>A0A6L5X6A8</accession>
<feature type="transmembrane region" description="Helical" evidence="8">
    <location>
        <begin position="189"/>
        <end position="212"/>
    </location>
</feature>
<comment type="subcellular location">
    <subcellularLocation>
        <location evidence="1">Cell membrane</location>
        <topology evidence="1">Multi-pass membrane protein</topology>
    </subcellularLocation>
</comment>
<evidence type="ECO:0000256" key="2">
    <source>
        <dbReference type="ARBA" id="ARBA00008488"/>
    </source>
</evidence>
<keyword evidence="7" id="KW-0479">Metal-binding</keyword>
<comment type="similarity">
    <text evidence="2">Belongs to the UPF0073 (Hly-III) family.</text>
</comment>
<evidence type="ECO:0000256" key="6">
    <source>
        <dbReference type="ARBA" id="ARBA00023136"/>
    </source>
</evidence>
<evidence type="ECO:0000313" key="10">
    <source>
        <dbReference type="Proteomes" id="UP000481852"/>
    </source>
</evidence>
<evidence type="ECO:0000256" key="5">
    <source>
        <dbReference type="ARBA" id="ARBA00022989"/>
    </source>
</evidence>
<dbReference type="EMBL" id="VULZ01000004">
    <property type="protein sequence ID" value="MSS14486.1"/>
    <property type="molecule type" value="Genomic_DNA"/>
</dbReference>
<gene>
    <name evidence="9" type="ORF">FYJ35_05420</name>
</gene>
<dbReference type="GO" id="GO:0046872">
    <property type="term" value="F:metal ion binding"/>
    <property type="evidence" value="ECO:0007669"/>
    <property type="project" value="UniProtKB-KW"/>
</dbReference>
<dbReference type="RefSeq" id="WP_154524330.1">
    <property type="nucleotide sequence ID" value="NZ_VULZ01000004.1"/>
</dbReference>
<evidence type="ECO:0000256" key="4">
    <source>
        <dbReference type="ARBA" id="ARBA00022692"/>
    </source>
</evidence>
<dbReference type="Proteomes" id="UP000481852">
    <property type="component" value="Unassembled WGS sequence"/>
</dbReference>
<keyword evidence="7" id="KW-0862">Zinc</keyword>
<keyword evidence="5 8" id="KW-1133">Transmembrane helix</keyword>
<dbReference type="Pfam" id="PF03006">
    <property type="entry name" value="HlyIII"/>
    <property type="match status" value="1"/>
</dbReference>
<keyword evidence="3" id="KW-1003">Cell membrane</keyword>
<dbReference type="InterPro" id="IPR004254">
    <property type="entry name" value="AdipoR/HlyIII-related"/>
</dbReference>
<dbReference type="PANTHER" id="PTHR20855">
    <property type="entry name" value="ADIPOR/PROGESTIN RECEPTOR-RELATED"/>
    <property type="match status" value="1"/>
</dbReference>
<name>A0A6L5X6A8_9FIRM</name>
<sequence>MTIRKLREPGSAVTHLIALILTLAAAGPLIRVAGFTPDRKAALTVFVWSMATLYLASTLFHAICASPRSSLHLQRFDHASIYLLIAGSYTPICVISLDKPYGYELLAVVWTIGLAGILATLFVRHFPKWISAVIYIAMGWMAAFSLPRLAGCLSTPALSWLVAGGIVYTIGGIIYALKMENFNRRHPNFGNHEIFHLFVMAGSFCHFVMMFLL</sequence>
<dbReference type="InterPro" id="IPR005744">
    <property type="entry name" value="Hy-lIII"/>
</dbReference>
<feature type="transmembrane region" description="Helical" evidence="8">
    <location>
        <begin position="76"/>
        <end position="97"/>
    </location>
</feature>
<feature type="binding site" evidence="7">
    <location>
        <position position="196"/>
    </location>
    <ligand>
        <name>Zn(2+)</name>
        <dbReference type="ChEBI" id="CHEBI:29105"/>
    </ligand>
</feature>
<dbReference type="NCBIfam" id="TIGR01065">
    <property type="entry name" value="hlyIII"/>
    <property type="match status" value="1"/>
</dbReference>
<evidence type="ECO:0000313" key="9">
    <source>
        <dbReference type="EMBL" id="MSS14486.1"/>
    </source>
</evidence>
<feature type="transmembrane region" description="Helical" evidence="8">
    <location>
        <begin position="42"/>
        <end position="64"/>
    </location>
</feature>
<evidence type="ECO:0000256" key="7">
    <source>
        <dbReference type="PIRSR" id="PIRSR604254-1"/>
    </source>
</evidence>
<proteinExistence type="inferred from homology"/>
<keyword evidence="10" id="KW-1185">Reference proteome</keyword>
<dbReference type="GO" id="GO:0140911">
    <property type="term" value="F:pore-forming activity"/>
    <property type="evidence" value="ECO:0007669"/>
    <property type="project" value="InterPro"/>
</dbReference>
<feature type="binding site" evidence="7">
    <location>
        <position position="61"/>
    </location>
    <ligand>
        <name>Zn(2+)</name>
        <dbReference type="ChEBI" id="CHEBI:29105"/>
    </ligand>
</feature>
<feature type="transmembrane region" description="Helical" evidence="8">
    <location>
        <begin position="129"/>
        <end position="146"/>
    </location>
</feature>
<dbReference type="GO" id="GO:0005886">
    <property type="term" value="C:plasma membrane"/>
    <property type="evidence" value="ECO:0007669"/>
    <property type="project" value="UniProtKB-SubCell"/>
</dbReference>
<feature type="binding site" evidence="7">
    <location>
        <position position="192"/>
    </location>
    <ligand>
        <name>Zn(2+)</name>
        <dbReference type="ChEBI" id="CHEBI:29105"/>
    </ligand>
</feature>
<protein>
    <submittedName>
        <fullName evidence="9">Hemolysin III family protein</fullName>
    </submittedName>
</protein>
<comment type="caution">
    <text evidence="9">The sequence shown here is derived from an EMBL/GenBank/DDBJ whole genome shotgun (WGS) entry which is preliminary data.</text>
</comment>
<feature type="transmembrane region" description="Helical" evidence="8">
    <location>
        <begin position="103"/>
        <end position="122"/>
    </location>
</feature>
<feature type="transmembrane region" description="Helical" evidence="8">
    <location>
        <begin position="158"/>
        <end position="177"/>
    </location>
</feature>
<dbReference type="AlphaFoldDB" id="A0A6L5X6A8"/>
<keyword evidence="4 8" id="KW-0812">Transmembrane</keyword>
<evidence type="ECO:0000256" key="1">
    <source>
        <dbReference type="ARBA" id="ARBA00004651"/>
    </source>
</evidence>
<reference evidence="9 10" key="1">
    <citation type="submission" date="2019-08" db="EMBL/GenBank/DDBJ databases">
        <title>In-depth cultivation of the pig gut microbiome towards novel bacterial diversity and tailored functional studies.</title>
        <authorList>
            <person name="Wylensek D."/>
            <person name="Hitch T.C.A."/>
            <person name="Clavel T."/>
        </authorList>
    </citation>
    <scope>NUCLEOTIDE SEQUENCE [LARGE SCALE GENOMIC DNA]</scope>
    <source>
        <strain evidence="9 10">Oil+RF-744-WCA-WT-11</strain>
    </source>
</reference>